<dbReference type="PANTHER" id="PTHR14948:SF44">
    <property type="entry name" value="PROLINE-RICH TRANSMEMBRANE PROTEIN 1-LIKE"/>
    <property type="match status" value="1"/>
</dbReference>
<keyword evidence="3 5" id="KW-1133">Transmembrane helix</keyword>
<dbReference type="STRING" id="948102.BKG76_18965"/>
<dbReference type="Proteomes" id="UP000179616">
    <property type="component" value="Unassembled WGS sequence"/>
</dbReference>
<dbReference type="GO" id="GO:0016020">
    <property type="term" value="C:membrane"/>
    <property type="evidence" value="ECO:0007669"/>
    <property type="project" value="UniProtKB-SubCell"/>
</dbReference>
<dbReference type="PANTHER" id="PTHR14948">
    <property type="entry name" value="NG5"/>
    <property type="match status" value="1"/>
</dbReference>
<feature type="transmembrane region" description="Helical" evidence="5">
    <location>
        <begin position="23"/>
        <end position="46"/>
    </location>
</feature>
<dbReference type="InterPro" id="IPR007593">
    <property type="entry name" value="CD225/Dispanin_fam"/>
</dbReference>
<evidence type="ECO:0000313" key="7">
    <source>
        <dbReference type="Proteomes" id="UP000179616"/>
    </source>
</evidence>
<evidence type="ECO:0000256" key="5">
    <source>
        <dbReference type="SAM" id="Phobius"/>
    </source>
</evidence>
<sequence>MPLSGPIPYPADGVRGVRPSSHLGWAIASTLLCCIPAGIVSIVYAVKVNTLWDKGDGKGAASASKTAKAWAWFSFGLGIAGNIVILALDPSRYGL</sequence>
<comment type="subcellular location">
    <subcellularLocation>
        <location evidence="1">Membrane</location>
    </subcellularLocation>
</comment>
<evidence type="ECO:0000313" key="6">
    <source>
        <dbReference type="EMBL" id="OHU22527.1"/>
    </source>
</evidence>
<evidence type="ECO:0008006" key="8">
    <source>
        <dbReference type="Google" id="ProtNLM"/>
    </source>
</evidence>
<keyword evidence="4 5" id="KW-0472">Membrane</keyword>
<evidence type="ECO:0000256" key="4">
    <source>
        <dbReference type="ARBA" id="ARBA00023136"/>
    </source>
</evidence>
<proteinExistence type="predicted"/>
<reference evidence="6 7" key="1">
    <citation type="submission" date="2016-10" db="EMBL/GenBank/DDBJ databases">
        <title>Evaluation of Human, Veterinary and Environmental Mycobacterium chelonae Isolates by Core Genome Phylogenomic Analysis, Targeted Gene Comparison, and Anti-microbial Susceptibility Patterns: A Tale of Mistaken Identities.</title>
        <authorList>
            <person name="Fogelson S.B."/>
            <person name="Camus A.C."/>
            <person name="Lorenz W."/>
            <person name="Vasireddy R."/>
            <person name="Vasireddy S."/>
            <person name="Smith T."/>
            <person name="Brown-Elliott B.A."/>
            <person name="Wallace R.J.Jr."/>
            <person name="Hasan N.A."/>
            <person name="Reischl U."/>
            <person name="Sanchez S."/>
        </authorList>
    </citation>
    <scope>NUCLEOTIDE SEQUENCE [LARGE SCALE GENOMIC DNA]</scope>
    <source>
        <strain evidence="6 7">1559</strain>
    </source>
</reference>
<accession>A0A1S1L9W4</accession>
<dbReference type="OrthoDB" id="9815705at2"/>
<evidence type="ECO:0000256" key="3">
    <source>
        <dbReference type="ARBA" id="ARBA00022989"/>
    </source>
</evidence>
<organism evidence="6 7">
    <name type="scientific">Mycobacteroides franklinii</name>
    <dbReference type="NCBI Taxonomy" id="948102"/>
    <lineage>
        <taxon>Bacteria</taxon>
        <taxon>Bacillati</taxon>
        <taxon>Actinomycetota</taxon>
        <taxon>Actinomycetes</taxon>
        <taxon>Mycobacteriales</taxon>
        <taxon>Mycobacteriaceae</taxon>
        <taxon>Mycobacteroides</taxon>
    </lineage>
</organism>
<dbReference type="Pfam" id="PF04505">
    <property type="entry name" value="CD225"/>
    <property type="match status" value="1"/>
</dbReference>
<dbReference type="EMBL" id="MLIK01000019">
    <property type="protein sequence ID" value="OHU22527.1"/>
    <property type="molecule type" value="Genomic_DNA"/>
</dbReference>
<dbReference type="InterPro" id="IPR051423">
    <property type="entry name" value="CD225/Dispanin"/>
</dbReference>
<gene>
    <name evidence="6" type="ORF">BKG76_18965</name>
</gene>
<dbReference type="AlphaFoldDB" id="A0A1S1L9W4"/>
<comment type="caution">
    <text evidence="6">The sequence shown here is derived from an EMBL/GenBank/DDBJ whole genome shotgun (WGS) entry which is preliminary data.</text>
</comment>
<evidence type="ECO:0000256" key="2">
    <source>
        <dbReference type="ARBA" id="ARBA00022692"/>
    </source>
</evidence>
<feature type="transmembrane region" description="Helical" evidence="5">
    <location>
        <begin position="67"/>
        <end position="88"/>
    </location>
</feature>
<name>A0A1S1L9W4_9MYCO</name>
<keyword evidence="2 5" id="KW-0812">Transmembrane</keyword>
<evidence type="ECO:0000256" key="1">
    <source>
        <dbReference type="ARBA" id="ARBA00004370"/>
    </source>
</evidence>
<protein>
    <recommendedName>
        <fullName evidence="8">CD225/dispanin family protein</fullName>
    </recommendedName>
</protein>